<dbReference type="InterPro" id="IPR000241">
    <property type="entry name" value="RlmKL-like_Mtase"/>
</dbReference>
<dbReference type="SUPFAM" id="SSF53335">
    <property type="entry name" value="S-adenosyl-L-methionine-dependent methyltransferases"/>
    <property type="match status" value="1"/>
</dbReference>
<proteinExistence type="predicted"/>
<keyword evidence="3" id="KW-1185">Reference proteome</keyword>
<protein>
    <submittedName>
        <fullName evidence="2">TRM11 family SAM-dependent methyltransferase</fullName>
    </submittedName>
</protein>
<name>A0ABV6KDX7_9BACI</name>
<reference evidence="2 3" key="1">
    <citation type="submission" date="2024-09" db="EMBL/GenBank/DDBJ databases">
        <authorList>
            <person name="Sun Q."/>
            <person name="Mori K."/>
        </authorList>
    </citation>
    <scope>NUCLEOTIDE SEQUENCE [LARGE SCALE GENOMIC DNA]</scope>
    <source>
        <strain evidence="2 3">NCAIM B.02610</strain>
    </source>
</reference>
<dbReference type="Gene3D" id="3.40.50.150">
    <property type="entry name" value="Vaccinia Virus protein VP39"/>
    <property type="match status" value="1"/>
</dbReference>
<dbReference type="PANTHER" id="PTHR14911">
    <property type="entry name" value="THUMP DOMAIN-CONTAINING"/>
    <property type="match status" value="1"/>
</dbReference>
<dbReference type="EMBL" id="JBHLUX010000035">
    <property type="protein sequence ID" value="MFC0471501.1"/>
    <property type="molecule type" value="Genomic_DNA"/>
</dbReference>
<dbReference type="InterPro" id="IPR029063">
    <property type="entry name" value="SAM-dependent_MTases_sf"/>
</dbReference>
<gene>
    <name evidence="2" type="ORF">ACFFHM_13615</name>
</gene>
<dbReference type="PANTHER" id="PTHR14911:SF13">
    <property type="entry name" value="TRNA (GUANINE(6)-N2)-METHYLTRANSFERASE THUMP3"/>
    <property type="match status" value="1"/>
</dbReference>
<sequence length="318" mass="35861">MNDFNLDLLSYIYTYSCREDERSLCQLEMRAIFGRDIETSILESSIPIDPSRSPFIKERIDVIFKGTCLEDIALRLKKLQTVEATFKVVFVKNDDLGQDEKIGFKKRREIEREIGLQINGEVDLLKPELLFAIMKVNEGWIFGKYIKSEAIWLHHQRKPHQYSTALSTRVARAIVNIAAPNPNGVKLIDPCCGIGTVLVEALSMGMDIVGRDLNRLVIPGARGNIAHFGFHAEVTLGDIRDVTENYDVAIIDMPYNLCSVLSKEDQLEMLESARIFAKKVVIITIETIDSIIEKAGLVIVDRCVAKKGGFTRQIIVCE</sequence>
<comment type="caution">
    <text evidence="2">The sequence shown here is derived from an EMBL/GenBank/DDBJ whole genome shotgun (WGS) entry which is preliminary data.</text>
</comment>
<keyword evidence="2" id="KW-0808">Transferase</keyword>
<organism evidence="2 3">
    <name type="scientific">Halalkalibacter kiskunsagensis</name>
    <dbReference type="NCBI Taxonomy" id="1548599"/>
    <lineage>
        <taxon>Bacteria</taxon>
        <taxon>Bacillati</taxon>
        <taxon>Bacillota</taxon>
        <taxon>Bacilli</taxon>
        <taxon>Bacillales</taxon>
        <taxon>Bacillaceae</taxon>
        <taxon>Halalkalibacter</taxon>
    </lineage>
</organism>
<evidence type="ECO:0000313" key="2">
    <source>
        <dbReference type="EMBL" id="MFC0471501.1"/>
    </source>
</evidence>
<dbReference type="Pfam" id="PF01170">
    <property type="entry name" value="UPF0020"/>
    <property type="match status" value="1"/>
</dbReference>
<keyword evidence="2" id="KW-0489">Methyltransferase</keyword>
<dbReference type="RefSeq" id="WP_390183887.1">
    <property type="nucleotide sequence ID" value="NZ_JAXBLX010000024.1"/>
</dbReference>
<evidence type="ECO:0000259" key="1">
    <source>
        <dbReference type="Pfam" id="PF01170"/>
    </source>
</evidence>
<evidence type="ECO:0000313" key="3">
    <source>
        <dbReference type="Proteomes" id="UP001589838"/>
    </source>
</evidence>
<feature type="domain" description="Ribosomal RNA large subunit methyltransferase K/L-like methyltransferase" evidence="1">
    <location>
        <begin position="157"/>
        <end position="256"/>
    </location>
</feature>
<dbReference type="Proteomes" id="UP001589838">
    <property type="component" value="Unassembled WGS sequence"/>
</dbReference>
<accession>A0ABV6KDX7</accession>
<dbReference type="GO" id="GO:0032259">
    <property type="term" value="P:methylation"/>
    <property type="evidence" value="ECO:0007669"/>
    <property type="project" value="UniProtKB-KW"/>
</dbReference>
<dbReference type="GO" id="GO:0008168">
    <property type="term" value="F:methyltransferase activity"/>
    <property type="evidence" value="ECO:0007669"/>
    <property type="project" value="UniProtKB-KW"/>
</dbReference>